<name>A0ABQ9DHH6_9PASS</name>
<evidence type="ECO:0000313" key="6">
    <source>
        <dbReference type="Proteomes" id="UP001145742"/>
    </source>
</evidence>
<dbReference type="InterPro" id="IPR020894">
    <property type="entry name" value="Cadherin_CS"/>
</dbReference>
<evidence type="ECO:0000313" key="5">
    <source>
        <dbReference type="EMBL" id="KAJ7421726.1"/>
    </source>
</evidence>
<gene>
    <name evidence="5" type="ORF">WISP_41330</name>
</gene>
<sequence>MKANQQWWFAWNLSGEVKPVEFPWATPGNTAKVFIEVKDENDHVPVFTKKMYIGGVSEDAKMFSSVLKVKQQEFWAQNGQIFL</sequence>
<comment type="caution">
    <text evidence="5">The sequence shown here is derived from an EMBL/GenBank/DDBJ whole genome shotgun (WGS) entry which is preliminary data.</text>
</comment>
<proteinExistence type="predicted"/>
<protein>
    <submittedName>
        <fullName evidence="5">Uncharacterized protein</fullName>
    </submittedName>
</protein>
<dbReference type="EMBL" id="WHWB01033145">
    <property type="protein sequence ID" value="KAJ7421726.1"/>
    <property type="molecule type" value="Genomic_DNA"/>
</dbReference>
<dbReference type="PRINTS" id="PR00205">
    <property type="entry name" value="CADHERIN"/>
</dbReference>
<dbReference type="InterPro" id="IPR015919">
    <property type="entry name" value="Cadherin-like_sf"/>
</dbReference>
<organism evidence="5 6">
    <name type="scientific">Willisornis vidua</name>
    <name type="common">Xingu scale-backed antbird</name>
    <dbReference type="NCBI Taxonomy" id="1566151"/>
    <lineage>
        <taxon>Eukaryota</taxon>
        <taxon>Metazoa</taxon>
        <taxon>Chordata</taxon>
        <taxon>Craniata</taxon>
        <taxon>Vertebrata</taxon>
        <taxon>Euteleostomi</taxon>
        <taxon>Archelosauria</taxon>
        <taxon>Archosauria</taxon>
        <taxon>Dinosauria</taxon>
        <taxon>Saurischia</taxon>
        <taxon>Theropoda</taxon>
        <taxon>Coelurosauria</taxon>
        <taxon>Aves</taxon>
        <taxon>Neognathae</taxon>
        <taxon>Neoaves</taxon>
        <taxon>Telluraves</taxon>
        <taxon>Australaves</taxon>
        <taxon>Passeriformes</taxon>
        <taxon>Thamnophilidae</taxon>
        <taxon>Willisornis</taxon>
    </lineage>
</organism>
<evidence type="ECO:0000256" key="3">
    <source>
        <dbReference type="ARBA" id="ARBA00022837"/>
    </source>
</evidence>
<comment type="subcellular location">
    <subcellularLocation>
        <location evidence="1">Membrane</location>
    </subcellularLocation>
</comment>
<dbReference type="InterPro" id="IPR002126">
    <property type="entry name" value="Cadherin-like_dom"/>
</dbReference>
<keyword evidence="6" id="KW-1185">Reference proteome</keyword>
<evidence type="ECO:0000256" key="1">
    <source>
        <dbReference type="ARBA" id="ARBA00004370"/>
    </source>
</evidence>
<dbReference type="SUPFAM" id="SSF49313">
    <property type="entry name" value="Cadherin-like"/>
    <property type="match status" value="1"/>
</dbReference>
<reference evidence="5" key="1">
    <citation type="submission" date="2019-10" db="EMBL/GenBank/DDBJ databases">
        <authorList>
            <person name="Soares A.E.R."/>
            <person name="Aleixo A."/>
            <person name="Schneider P."/>
            <person name="Miyaki C.Y."/>
            <person name="Schneider M.P."/>
            <person name="Mello C."/>
            <person name="Vasconcelos A.T.R."/>
        </authorList>
    </citation>
    <scope>NUCLEOTIDE SEQUENCE</scope>
    <source>
        <tissue evidence="5">Muscle</tissue>
    </source>
</reference>
<accession>A0ABQ9DHH6</accession>
<evidence type="ECO:0000256" key="4">
    <source>
        <dbReference type="ARBA" id="ARBA00023136"/>
    </source>
</evidence>
<keyword evidence="4" id="KW-0472">Membrane</keyword>
<dbReference type="Proteomes" id="UP001145742">
    <property type="component" value="Unassembled WGS sequence"/>
</dbReference>
<keyword evidence="3" id="KW-0106">Calcium</keyword>
<keyword evidence="2" id="KW-0677">Repeat</keyword>
<dbReference type="PROSITE" id="PS00232">
    <property type="entry name" value="CADHERIN_1"/>
    <property type="match status" value="1"/>
</dbReference>
<evidence type="ECO:0000256" key="2">
    <source>
        <dbReference type="ARBA" id="ARBA00022737"/>
    </source>
</evidence>